<evidence type="ECO:0000256" key="2">
    <source>
        <dbReference type="ARBA" id="ARBA00022670"/>
    </source>
</evidence>
<accession>A0ABN1LG27</accession>
<dbReference type="InterPro" id="IPR005151">
    <property type="entry name" value="Tail-specific_protease"/>
</dbReference>
<dbReference type="CDD" id="cd06782">
    <property type="entry name" value="cpPDZ_CPP-like"/>
    <property type="match status" value="1"/>
</dbReference>
<dbReference type="Gene3D" id="2.30.42.10">
    <property type="match status" value="1"/>
</dbReference>
<dbReference type="InterPro" id="IPR001478">
    <property type="entry name" value="PDZ"/>
</dbReference>
<proteinExistence type="inferred from homology"/>
<dbReference type="Gene3D" id="3.30.750.44">
    <property type="match status" value="1"/>
</dbReference>
<dbReference type="Pfam" id="PF13180">
    <property type="entry name" value="PDZ_2"/>
    <property type="match status" value="1"/>
</dbReference>
<evidence type="ECO:0000256" key="4">
    <source>
        <dbReference type="ARBA" id="ARBA00022825"/>
    </source>
</evidence>
<dbReference type="InterPro" id="IPR036034">
    <property type="entry name" value="PDZ_sf"/>
</dbReference>
<dbReference type="PROSITE" id="PS50106">
    <property type="entry name" value="PDZ"/>
    <property type="match status" value="1"/>
</dbReference>
<dbReference type="PANTHER" id="PTHR32060">
    <property type="entry name" value="TAIL-SPECIFIC PROTEASE"/>
    <property type="match status" value="1"/>
</dbReference>
<dbReference type="Pfam" id="PF03572">
    <property type="entry name" value="Peptidase_S41"/>
    <property type="match status" value="1"/>
</dbReference>
<dbReference type="SUPFAM" id="SSF50156">
    <property type="entry name" value="PDZ domain-like"/>
    <property type="match status" value="1"/>
</dbReference>
<keyword evidence="8" id="KW-1185">Reference proteome</keyword>
<keyword evidence="4 5" id="KW-0720">Serine protease</keyword>
<evidence type="ECO:0000256" key="3">
    <source>
        <dbReference type="ARBA" id="ARBA00022801"/>
    </source>
</evidence>
<dbReference type="PANTHER" id="PTHR32060:SF30">
    <property type="entry name" value="CARBOXY-TERMINAL PROCESSING PROTEASE CTPA"/>
    <property type="match status" value="1"/>
</dbReference>
<dbReference type="CDD" id="cd07560">
    <property type="entry name" value="Peptidase_S41_CPP"/>
    <property type="match status" value="1"/>
</dbReference>
<dbReference type="InterPro" id="IPR029045">
    <property type="entry name" value="ClpP/crotonase-like_dom_sf"/>
</dbReference>
<dbReference type="SMART" id="SM00228">
    <property type="entry name" value="PDZ"/>
    <property type="match status" value="1"/>
</dbReference>
<dbReference type="Pfam" id="PF22694">
    <property type="entry name" value="CtpB_N-like"/>
    <property type="match status" value="1"/>
</dbReference>
<keyword evidence="2 5" id="KW-0645">Protease</keyword>
<sequence length="415" mass="45119">MSKNRMNNSSSKRFIYIIAGVLIVICLCMGSFVVGNVLATKGLIFTKANSKVENTFKEINDIGKYKELFEVRDALIKNYDGEVDDNVLLEGAIKGMTDSLKDPYTVYMNKKEYEKFNEQNSGEYMGIGVYVGVKNDKVTVISPVDGSPAEKAGLKSDDVIIAVNGQKVGSDVEKTTTLIGGKKKEEVTLTIERNGGKPFDVKVMRDVIKTQSVKGKMLDGNTGYIQLTSFNAGVTEDLKKEIETLKSKGMKGLIIDLRGNPGGYLKEAVGVASQFIPKGKLITYTVDKYDNKAEEVSVGGIAEGMPLVVLVDNGSASASEVVTGALRDYKAATIVGTNTFGKGIVQAPVEFKDGGALKVTISKYYTPNGENIHHKGIKPDYEVEPSKEAMSKPYNEKNDNQLKKAVEVLNSKINK</sequence>
<protein>
    <submittedName>
        <fullName evidence="7">S41 family peptidase</fullName>
    </submittedName>
</protein>
<dbReference type="Gene3D" id="3.90.226.10">
    <property type="entry name" value="2-enoyl-CoA Hydratase, Chain A, domain 1"/>
    <property type="match status" value="1"/>
</dbReference>
<dbReference type="Proteomes" id="UP001501764">
    <property type="component" value="Unassembled WGS sequence"/>
</dbReference>
<name>A0ABN1LG27_9CLOT</name>
<evidence type="ECO:0000259" key="6">
    <source>
        <dbReference type="PROSITE" id="PS50106"/>
    </source>
</evidence>
<dbReference type="InterPro" id="IPR004447">
    <property type="entry name" value="Peptidase_S41A"/>
</dbReference>
<dbReference type="SMART" id="SM00245">
    <property type="entry name" value="TSPc"/>
    <property type="match status" value="1"/>
</dbReference>
<comment type="similarity">
    <text evidence="1 5">Belongs to the peptidase S41A family.</text>
</comment>
<evidence type="ECO:0000313" key="7">
    <source>
        <dbReference type="EMBL" id="GAA0855204.1"/>
    </source>
</evidence>
<keyword evidence="3 5" id="KW-0378">Hydrolase</keyword>
<gene>
    <name evidence="7" type="ORF">GCM10008916_00470</name>
</gene>
<organism evidence="7 8">
    <name type="scientific">Clostridium nitritogenes</name>
    <dbReference type="NCBI Taxonomy" id="83340"/>
    <lineage>
        <taxon>Bacteria</taxon>
        <taxon>Bacillati</taxon>
        <taxon>Bacillota</taxon>
        <taxon>Clostridia</taxon>
        <taxon>Eubacteriales</taxon>
        <taxon>Clostridiaceae</taxon>
        <taxon>Clostridium</taxon>
    </lineage>
</organism>
<evidence type="ECO:0000313" key="8">
    <source>
        <dbReference type="Proteomes" id="UP001501764"/>
    </source>
</evidence>
<comment type="caution">
    <text evidence="7">The sequence shown here is derived from an EMBL/GenBank/DDBJ whole genome shotgun (WGS) entry which is preliminary data.</text>
</comment>
<evidence type="ECO:0000256" key="5">
    <source>
        <dbReference type="RuleBase" id="RU004404"/>
    </source>
</evidence>
<dbReference type="SUPFAM" id="SSF52096">
    <property type="entry name" value="ClpP/crotonase"/>
    <property type="match status" value="1"/>
</dbReference>
<dbReference type="InterPro" id="IPR055210">
    <property type="entry name" value="CtpA/B_N"/>
</dbReference>
<evidence type="ECO:0000256" key="1">
    <source>
        <dbReference type="ARBA" id="ARBA00009179"/>
    </source>
</evidence>
<feature type="domain" description="PDZ" evidence="6">
    <location>
        <begin position="113"/>
        <end position="195"/>
    </location>
</feature>
<dbReference type="NCBIfam" id="TIGR00225">
    <property type="entry name" value="prc"/>
    <property type="match status" value="1"/>
</dbReference>
<reference evidence="7 8" key="1">
    <citation type="journal article" date="2019" name="Int. J. Syst. Evol. Microbiol.">
        <title>The Global Catalogue of Microorganisms (GCM) 10K type strain sequencing project: providing services to taxonomists for standard genome sequencing and annotation.</title>
        <authorList>
            <consortium name="The Broad Institute Genomics Platform"/>
            <consortium name="The Broad Institute Genome Sequencing Center for Infectious Disease"/>
            <person name="Wu L."/>
            <person name="Ma J."/>
        </authorList>
    </citation>
    <scope>NUCLEOTIDE SEQUENCE [LARGE SCALE GENOMIC DNA]</scope>
    <source>
        <strain evidence="7 8">JCM 6485</strain>
    </source>
</reference>
<dbReference type="EMBL" id="BAAACO010000001">
    <property type="protein sequence ID" value="GAA0855204.1"/>
    <property type="molecule type" value="Genomic_DNA"/>
</dbReference>